<keyword evidence="1" id="KW-1133">Transmembrane helix</keyword>
<dbReference type="AlphaFoldDB" id="X1TYP2"/>
<comment type="caution">
    <text evidence="2">The sequence shown here is derived from an EMBL/GenBank/DDBJ whole genome shotgun (WGS) entry which is preliminary data.</text>
</comment>
<accession>X1TYP2</accession>
<reference evidence="2" key="1">
    <citation type="journal article" date="2014" name="Front. Microbiol.">
        <title>High frequency of phylogenetically diverse reductive dehalogenase-homologous genes in deep subseafloor sedimentary metagenomes.</title>
        <authorList>
            <person name="Kawai M."/>
            <person name="Futagami T."/>
            <person name="Toyoda A."/>
            <person name="Takaki Y."/>
            <person name="Nishi S."/>
            <person name="Hori S."/>
            <person name="Arai W."/>
            <person name="Tsubouchi T."/>
            <person name="Morono Y."/>
            <person name="Uchiyama I."/>
            <person name="Ito T."/>
            <person name="Fujiyama A."/>
            <person name="Inagaki F."/>
            <person name="Takami H."/>
        </authorList>
    </citation>
    <scope>NUCLEOTIDE SEQUENCE</scope>
    <source>
        <strain evidence="2">Expedition CK06-06</strain>
    </source>
</reference>
<feature type="transmembrane region" description="Helical" evidence="1">
    <location>
        <begin position="6"/>
        <end position="27"/>
    </location>
</feature>
<protein>
    <submittedName>
        <fullName evidence="2">Putative reductive dehalogenase anchoring protein (RdhB)</fullName>
    </submittedName>
</protein>
<sequence>MWTDTVFLWFILGGVVAAGLLALVLWLRSKSIEVKWYDRLMGALGLLLLIFTVQNFYTSFIELVPQAAWMFLLVTGLPSVILLVIPIQLVLRRRRTA</sequence>
<keyword evidence="1" id="KW-0472">Membrane</keyword>
<gene>
    <name evidence="2" type="ORF">S12H4_35143</name>
</gene>
<evidence type="ECO:0000256" key="1">
    <source>
        <dbReference type="SAM" id="Phobius"/>
    </source>
</evidence>
<feature type="transmembrane region" description="Helical" evidence="1">
    <location>
        <begin position="69"/>
        <end position="91"/>
    </location>
</feature>
<evidence type="ECO:0000313" key="2">
    <source>
        <dbReference type="EMBL" id="GAI96456.1"/>
    </source>
</evidence>
<proteinExistence type="predicted"/>
<keyword evidence="1" id="KW-0812">Transmembrane</keyword>
<name>X1TYP2_9ZZZZ</name>
<organism evidence="2">
    <name type="scientific">marine sediment metagenome</name>
    <dbReference type="NCBI Taxonomy" id="412755"/>
    <lineage>
        <taxon>unclassified sequences</taxon>
        <taxon>metagenomes</taxon>
        <taxon>ecological metagenomes</taxon>
    </lineage>
</organism>
<dbReference type="EMBL" id="BARW01020851">
    <property type="protein sequence ID" value="GAI96456.1"/>
    <property type="molecule type" value="Genomic_DNA"/>
</dbReference>
<feature type="transmembrane region" description="Helical" evidence="1">
    <location>
        <begin position="39"/>
        <end position="57"/>
    </location>
</feature>